<evidence type="ECO:0000256" key="4">
    <source>
        <dbReference type="ARBA" id="ARBA00022759"/>
    </source>
</evidence>
<dbReference type="SUPFAM" id="SSF56672">
    <property type="entry name" value="DNA/RNA polymerases"/>
    <property type="match status" value="1"/>
</dbReference>
<dbReference type="Pfam" id="PF17919">
    <property type="entry name" value="RT_RNaseH_2"/>
    <property type="match status" value="1"/>
</dbReference>
<evidence type="ECO:0000256" key="5">
    <source>
        <dbReference type="ARBA" id="ARBA00022801"/>
    </source>
</evidence>
<keyword evidence="7" id="KW-0511">Multifunctional enzyme</keyword>
<dbReference type="InterPro" id="IPR041373">
    <property type="entry name" value="RT_RNaseH"/>
</dbReference>
<dbReference type="CDD" id="cd01647">
    <property type="entry name" value="RT_LTR"/>
    <property type="match status" value="1"/>
</dbReference>
<dbReference type="InterPro" id="IPR043502">
    <property type="entry name" value="DNA/RNA_pol_sf"/>
</dbReference>
<evidence type="ECO:0000259" key="9">
    <source>
        <dbReference type="Pfam" id="PF17917"/>
    </source>
</evidence>
<dbReference type="PANTHER" id="PTHR37984:SF5">
    <property type="entry name" value="PROTEIN NYNRIN-LIKE"/>
    <property type="match status" value="1"/>
</dbReference>
<sequence>MERLAFSYRRNEPYLLVVPTLVTVKSGKVKVPILNLVGKTAKLPSKEMLGTWTPLDEEMDILDLGGDLERERMSEWLDQIRVQEKPLCKEGRWTSMDDKDKELLVRLLRNYLEPKEGCPPATTLGVGHHINTGAAPPIKIRPRRYSRVELEVIDAEAQRMLHDGVIGKGTGAWGLPVVLVRKKDGTVRFCIDYRILNVYPLPRIDEYYARITEVLESGPSRRLLAELILFGLLHFGLVNAPGTFQRMMDAVPRGLIWKCCLVYLDDVIIFTAGSVSRHVAGLSLKLKKCSFAKTRLDYLGTSSTNTIKRFPTPENPEEVQRFVHLAGYYRLVQQEAFKVLKAELTEIPLLAYPDFTKPFKLVTDASVVGLTYASKVNSPTAAKYGITDLECAAVIWALKLFRPYLYGRRFELVTDHSALSYLMKKKDLTGRPYRCALQLQEFDFRIIYRGFY</sequence>
<keyword evidence="3" id="KW-0540">Nuclease</keyword>
<dbReference type="AlphaFoldDB" id="A0A225VCL9"/>
<evidence type="ECO:0000256" key="3">
    <source>
        <dbReference type="ARBA" id="ARBA00022722"/>
    </source>
</evidence>
<keyword evidence="2" id="KW-0548">Nucleotidyltransferase</keyword>
<dbReference type="InterPro" id="IPR000477">
    <property type="entry name" value="RT_dom"/>
</dbReference>
<name>A0A225VCL9_9STRA</name>
<evidence type="ECO:0000256" key="6">
    <source>
        <dbReference type="ARBA" id="ARBA00022918"/>
    </source>
</evidence>
<dbReference type="InterPro" id="IPR041577">
    <property type="entry name" value="RT_RNaseH_2"/>
</dbReference>
<evidence type="ECO:0000259" key="8">
    <source>
        <dbReference type="Pfam" id="PF00078"/>
    </source>
</evidence>
<gene>
    <name evidence="11" type="ORF">PHMEG_00025514</name>
</gene>
<protein>
    <submittedName>
        <fullName evidence="11">Gag-pol fusion protein</fullName>
    </submittedName>
</protein>
<keyword evidence="12" id="KW-1185">Reference proteome</keyword>
<feature type="domain" description="Reverse transcriptase RNase H-like" evidence="9">
    <location>
        <begin position="371"/>
        <end position="442"/>
    </location>
</feature>
<keyword evidence="6" id="KW-0695">RNA-directed DNA polymerase</keyword>
<proteinExistence type="predicted"/>
<dbReference type="Proteomes" id="UP000198211">
    <property type="component" value="Unassembled WGS sequence"/>
</dbReference>
<dbReference type="Pfam" id="PF17917">
    <property type="entry name" value="RT_RNaseH"/>
    <property type="match status" value="1"/>
</dbReference>
<evidence type="ECO:0000256" key="7">
    <source>
        <dbReference type="ARBA" id="ARBA00023268"/>
    </source>
</evidence>
<dbReference type="EMBL" id="NBNE01005899">
    <property type="protein sequence ID" value="OWZ02854.1"/>
    <property type="molecule type" value="Genomic_DNA"/>
</dbReference>
<dbReference type="GO" id="GO:0003964">
    <property type="term" value="F:RNA-directed DNA polymerase activity"/>
    <property type="evidence" value="ECO:0007669"/>
    <property type="project" value="UniProtKB-KW"/>
</dbReference>
<organism evidence="11 12">
    <name type="scientific">Phytophthora megakarya</name>
    <dbReference type="NCBI Taxonomy" id="4795"/>
    <lineage>
        <taxon>Eukaryota</taxon>
        <taxon>Sar</taxon>
        <taxon>Stramenopiles</taxon>
        <taxon>Oomycota</taxon>
        <taxon>Peronosporomycetes</taxon>
        <taxon>Peronosporales</taxon>
        <taxon>Peronosporaceae</taxon>
        <taxon>Phytophthora</taxon>
    </lineage>
</organism>
<comment type="caution">
    <text evidence="11">The sequence shown here is derived from an EMBL/GenBank/DDBJ whole genome shotgun (WGS) entry which is preliminary data.</text>
</comment>
<accession>A0A225VCL9</accession>
<dbReference type="CDD" id="cd09274">
    <property type="entry name" value="RNase_HI_RT_Ty3"/>
    <property type="match status" value="1"/>
</dbReference>
<dbReference type="Gene3D" id="3.30.70.270">
    <property type="match status" value="1"/>
</dbReference>
<feature type="domain" description="Reverse transcriptase" evidence="8">
    <location>
        <begin position="232"/>
        <end position="300"/>
    </location>
</feature>
<evidence type="ECO:0000256" key="2">
    <source>
        <dbReference type="ARBA" id="ARBA00022695"/>
    </source>
</evidence>
<evidence type="ECO:0000313" key="11">
    <source>
        <dbReference type="EMBL" id="OWZ02854.1"/>
    </source>
</evidence>
<dbReference type="PANTHER" id="PTHR37984">
    <property type="entry name" value="PROTEIN CBG26694"/>
    <property type="match status" value="1"/>
</dbReference>
<dbReference type="Gene3D" id="3.10.10.10">
    <property type="entry name" value="HIV Type 1 Reverse Transcriptase, subunit A, domain 1"/>
    <property type="match status" value="1"/>
</dbReference>
<reference evidence="12" key="1">
    <citation type="submission" date="2017-03" db="EMBL/GenBank/DDBJ databases">
        <title>Phytopthora megakarya and P. palmivora, two closely related causual agents of cacao black pod achieved similar genome size and gene model numbers by different mechanisms.</title>
        <authorList>
            <person name="Ali S."/>
            <person name="Shao J."/>
            <person name="Larry D.J."/>
            <person name="Kronmiller B."/>
            <person name="Shen D."/>
            <person name="Strem M.D."/>
            <person name="Melnick R.L."/>
            <person name="Guiltinan M.J."/>
            <person name="Tyler B.M."/>
            <person name="Meinhardt L.W."/>
            <person name="Bailey B.A."/>
        </authorList>
    </citation>
    <scope>NUCLEOTIDE SEQUENCE [LARGE SCALE GENOMIC DNA]</scope>
    <source>
        <strain evidence="12">zdho120</strain>
    </source>
</reference>
<feature type="domain" description="Reverse transcriptase/retrotransposon-derived protein RNase H-like" evidence="10">
    <location>
        <begin position="333"/>
        <end position="370"/>
    </location>
</feature>
<evidence type="ECO:0000259" key="10">
    <source>
        <dbReference type="Pfam" id="PF17919"/>
    </source>
</evidence>
<dbReference type="InterPro" id="IPR043128">
    <property type="entry name" value="Rev_trsase/Diguanyl_cyclase"/>
</dbReference>
<evidence type="ECO:0000256" key="1">
    <source>
        <dbReference type="ARBA" id="ARBA00022679"/>
    </source>
</evidence>
<keyword evidence="1" id="KW-0808">Transferase</keyword>
<dbReference type="OrthoDB" id="117261at2759"/>
<evidence type="ECO:0000313" key="12">
    <source>
        <dbReference type="Proteomes" id="UP000198211"/>
    </source>
</evidence>
<dbReference type="GO" id="GO:0016787">
    <property type="term" value="F:hydrolase activity"/>
    <property type="evidence" value="ECO:0007669"/>
    <property type="project" value="UniProtKB-KW"/>
</dbReference>
<dbReference type="GO" id="GO:0004519">
    <property type="term" value="F:endonuclease activity"/>
    <property type="evidence" value="ECO:0007669"/>
    <property type="project" value="UniProtKB-KW"/>
</dbReference>
<keyword evidence="4" id="KW-0255">Endonuclease</keyword>
<dbReference type="Pfam" id="PF00078">
    <property type="entry name" value="RVT_1"/>
    <property type="match status" value="1"/>
</dbReference>
<dbReference type="InterPro" id="IPR050951">
    <property type="entry name" value="Retrovirus_Pol_polyprotein"/>
</dbReference>
<keyword evidence="5" id="KW-0378">Hydrolase</keyword>